<dbReference type="Pfam" id="PF07727">
    <property type="entry name" value="RVT_2"/>
    <property type="match status" value="1"/>
</dbReference>
<dbReference type="AlphaFoldDB" id="A0A3Q7HDV6"/>
<evidence type="ECO:0000259" key="1">
    <source>
        <dbReference type="Pfam" id="PF07727"/>
    </source>
</evidence>
<dbReference type="Proteomes" id="UP000004994">
    <property type="component" value="Chromosome 5"/>
</dbReference>
<reference evidence="2" key="1">
    <citation type="journal article" date="2012" name="Nature">
        <title>The tomato genome sequence provides insights into fleshy fruit evolution.</title>
        <authorList>
            <consortium name="Tomato Genome Consortium"/>
        </authorList>
    </citation>
    <scope>NUCLEOTIDE SEQUENCE [LARGE SCALE GENOMIC DNA]</scope>
    <source>
        <strain evidence="2">cv. Heinz 1706</strain>
    </source>
</reference>
<dbReference type="InParanoid" id="A0A3Q7HDV6"/>
<dbReference type="Gramene" id="Solyc05g046137.1.1">
    <property type="protein sequence ID" value="Solyc05g046137.1.1"/>
    <property type="gene ID" value="Solyc05g046137.1"/>
</dbReference>
<organism evidence="2">
    <name type="scientific">Solanum lycopersicum</name>
    <name type="common">Tomato</name>
    <name type="synonym">Lycopersicon esculentum</name>
    <dbReference type="NCBI Taxonomy" id="4081"/>
    <lineage>
        <taxon>Eukaryota</taxon>
        <taxon>Viridiplantae</taxon>
        <taxon>Streptophyta</taxon>
        <taxon>Embryophyta</taxon>
        <taxon>Tracheophyta</taxon>
        <taxon>Spermatophyta</taxon>
        <taxon>Magnoliopsida</taxon>
        <taxon>eudicotyledons</taxon>
        <taxon>Gunneridae</taxon>
        <taxon>Pentapetalae</taxon>
        <taxon>asterids</taxon>
        <taxon>lamiids</taxon>
        <taxon>Solanales</taxon>
        <taxon>Solanaceae</taxon>
        <taxon>Solanoideae</taxon>
        <taxon>Solaneae</taxon>
        <taxon>Solanum</taxon>
        <taxon>Solanum subgen. Lycopersicon</taxon>
    </lineage>
</organism>
<reference evidence="2" key="2">
    <citation type="submission" date="2019-01" db="UniProtKB">
        <authorList>
            <consortium name="EnsemblPlants"/>
        </authorList>
    </citation>
    <scope>IDENTIFICATION</scope>
    <source>
        <strain evidence="2">cv. Heinz 1706</strain>
    </source>
</reference>
<sequence length="147" mass="16417">MKTADFVINRIPQQSGMTVNETGSVVVTQARKLSLDEAEDEAKEDIAEEGLAQNPLANWSVSTTNCYSVALADFSLFVKVVGKKLAIMLVYVDDLILTGDYEEEILLTKKNLSVRFQMKKLGQLNHFSWLGGDHDTRRLTAGYVFKL</sequence>
<keyword evidence="3" id="KW-1185">Reference proteome</keyword>
<evidence type="ECO:0000313" key="3">
    <source>
        <dbReference type="Proteomes" id="UP000004994"/>
    </source>
</evidence>
<evidence type="ECO:0000313" key="2">
    <source>
        <dbReference type="EnsemblPlants" id="Solyc05g046137.1.1"/>
    </source>
</evidence>
<feature type="domain" description="Reverse transcriptase Ty1/copia-type" evidence="1">
    <location>
        <begin position="71"/>
        <end position="127"/>
    </location>
</feature>
<name>A0A3Q7HDV6_SOLLC</name>
<proteinExistence type="predicted"/>
<protein>
    <recommendedName>
        <fullName evidence="1">Reverse transcriptase Ty1/copia-type domain-containing protein</fullName>
    </recommendedName>
</protein>
<dbReference type="InterPro" id="IPR013103">
    <property type="entry name" value="RVT_2"/>
</dbReference>
<accession>A0A3Q7HDV6</accession>
<dbReference type="EnsemblPlants" id="Solyc05g046137.1.1">
    <property type="protein sequence ID" value="Solyc05g046137.1.1"/>
    <property type="gene ID" value="Solyc05g046137.1"/>
</dbReference>